<feature type="domain" description="Enoyl reductase (ER)" evidence="3">
    <location>
        <begin position="10"/>
        <end position="313"/>
    </location>
</feature>
<dbReference type="Gene3D" id="3.90.180.10">
    <property type="entry name" value="Medium-chain alcohol dehydrogenases, catalytic domain"/>
    <property type="match status" value="1"/>
</dbReference>
<dbReference type="Gene3D" id="3.10.450.50">
    <property type="match status" value="1"/>
</dbReference>
<accession>A0A929B881</accession>
<gene>
    <name evidence="4" type="ORF">IQ251_00315</name>
</gene>
<dbReference type="Pfam" id="PF08240">
    <property type="entry name" value="ADH_N"/>
    <property type="match status" value="1"/>
</dbReference>
<keyword evidence="5" id="KW-1185">Reference proteome</keyword>
<organism evidence="4 5">
    <name type="scientific">Saccharopolyspora montiporae</name>
    <dbReference type="NCBI Taxonomy" id="2781240"/>
    <lineage>
        <taxon>Bacteria</taxon>
        <taxon>Bacillati</taxon>
        <taxon>Actinomycetota</taxon>
        <taxon>Actinomycetes</taxon>
        <taxon>Pseudonocardiales</taxon>
        <taxon>Pseudonocardiaceae</taxon>
        <taxon>Saccharopolyspora</taxon>
    </lineage>
</organism>
<dbReference type="AlphaFoldDB" id="A0A929B881"/>
<name>A0A929B881_9PSEU</name>
<dbReference type="EMBL" id="JADEYC010000001">
    <property type="protein sequence ID" value="MBE9372882.1"/>
    <property type="molecule type" value="Genomic_DNA"/>
</dbReference>
<dbReference type="SUPFAM" id="SSF50129">
    <property type="entry name" value="GroES-like"/>
    <property type="match status" value="1"/>
</dbReference>
<dbReference type="InterPro" id="IPR020843">
    <property type="entry name" value="ER"/>
</dbReference>
<evidence type="ECO:0000256" key="1">
    <source>
        <dbReference type="ARBA" id="ARBA00022857"/>
    </source>
</evidence>
<keyword evidence="1" id="KW-0521">NADP</keyword>
<comment type="caution">
    <text evidence="4">The sequence shown here is derived from an EMBL/GenBank/DDBJ whole genome shotgun (WGS) entry which is preliminary data.</text>
</comment>
<dbReference type="Proteomes" id="UP000598360">
    <property type="component" value="Unassembled WGS sequence"/>
</dbReference>
<sequence length="454" mass="47136">MRAVQAQEFGGPEVLKPVELTSPEPEVGAAVVAVHAVDVLGLDITIRRGDGPELFGTVAPYVPGDGVAGTVVAVGDGVDRQWVGRRVVTTTGTHGASAERVGVPAEDLVPVPGGLGLTAAAALVHDGRTALALIEAAAVRPGERVLVVPSGSGLGLMLVQLARLAGGTVVAAARGTEQRAAATAAGAAGILDTASSDWTVPLGAPVDVVLDGVGGATGHAAFEVVASGGRYLGYSGQPGPDPDEARRRGVALFGTEVVHLGSSGATRRLTERVLSEAAAGRVRPVIGPVFPLESAAEAHAAFERGGLVGRPLIRVDHADTAAGHDELIGLVERFRQGFAAADAELLTGLWADDADDLVYVAGERTRPLRTRSEIARYYREALGPVRSVDTAEVTDLSVEAAGDRGRAFFRFRFAGREEASDERFDVGIWITALARRRDDRWVLVHYHESSPGPV</sequence>
<dbReference type="GO" id="GO:0070402">
    <property type="term" value="F:NADPH binding"/>
    <property type="evidence" value="ECO:0007669"/>
    <property type="project" value="TreeGrafter"/>
</dbReference>
<protein>
    <submittedName>
        <fullName evidence="4">Zinc-binding dehydrogenase</fullName>
    </submittedName>
</protein>
<keyword evidence="2" id="KW-0560">Oxidoreductase</keyword>
<dbReference type="Gene3D" id="3.40.50.720">
    <property type="entry name" value="NAD(P)-binding Rossmann-like Domain"/>
    <property type="match status" value="1"/>
</dbReference>
<dbReference type="GO" id="GO:0016651">
    <property type="term" value="F:oxidoreductase activity, acting on NAD(P)H"/>
    <property type="evidence" value="ECO:0007669"/>
    <property type="project" value="TreeGrafter"/>
</dbReference>
<evidence type="ECO:0000259" key="3">
    <source>
        <dbReference type="SMART" id="SM00829"/>
    </source>
</evidence>
<dbReference type="Pfam" id="PF13602">
    <property type="entry name" value="ADH_zinc_N_2"/>
    <property type="match status" value="1"/>
</dbReference>
<dbReference type="SMART" id="SM00829">
    <property type="entry name" value="PKS_ER"/>
    <property type="match status" value="1"/>
</dbReference>
<dbReference type="Pfam" id="PF13474">
    <property type="entry name" value="SnoaL_3"/>
    <property type="match status" value="1"/>
</dbReference>
<reference evidence="4" key="1">
    <citation type="submission" date="2020-10" db="EMBL/GenBank/DDBJ databases">
        <title>Diversity and distribution of actinomycetes associated with coral in the coast of Hainan.</title>
        <authorList>
            <person name="Li F."/>
        </authorList>
    </citation>
    <scope>NUCLEOTIDE SEQUENCE</scope>
    <source>
        <strain evidence="4">HNM0983</strain>
    </source>
</reference>
<dbReference type="PANTHER" id="PTHR48106">
    <property type="entry name" value="QUINONE OXIDOREDUCTASE PIG3-RELATED"/>
    <property type="match status" value="1"/>
</dbReference>
<dbReference type="SUPFAM" id="SSF51735">
    <property type="entry name" value="NAD(P)-binding Rossmann-fold domains"/>
    <property type="match status" value="1"/>
</dbReference>
<evidence type="ECO:0000313" key="5">
    <source>
        <dbReference type="Proteomes" id="UP000598360"/>
    </source>
</evidence>
<dbReference type="InterPro" id="IPR036291">
    <property type="entry name" value="NAD(P)-bd_dom_sf"/>
</dbReference>
<dbReference type="InterPro" id="IPR011032">
    <property type="entry name" value="GroES-like_sf"/>
</dbReference>
<evidence type="ECO:0000256" key="2">
    <source>
        <dbReference type="ARBA" id="ARBA00023002"/>
    </source>
</evidence>
<dbReference type="SUPFAM" id="SSF54427">
    <property type="entry name" value="NTF2-like"/>
    <property type="match status" value="1"/>
</dbReference>
<dbReference type="RefSeq" id="WP_193926340.1">
    <property type="nucleotide sequence ID" value="NZ_JADEYC010000001.1"/>
</dbReference>
<proteinExistence type="predicted"/>
<evidence type="ECO:0000313" key="4">
    <source>
        <dbReference type="EMBL" id="MBE9372882.1"/>
    </source>
</evidence>
<dbReference type="InterPro" id="IPR013154">
    <property type="entry name" value="ADH-like_N"/>
</dbReference>
<dbReference type="InterPro" id="IPR037401">
    <property type="entry name" value="SnoaL-like"/>
</dbReference>
<dbReference type="InterPro" id="IPR032710">
    <property type="entry name" value="NTF2-like_dom_sf"/>
</dbReference>